<evidence type="ECO:0000256" key="2">
    <source>
        <dbReference type="ARBA" id="ARBA00023125"/>
    </source>
</evidence>
<dbReference type="Pfam" id="PF12625">
    <property type="entry name" value="Arabinose_bd"/>
    <property type="match status" value="1"/>
</dbReference>
<protein>
    <submittedName>
        <fullName evidence="5">AraC family transcriptional regulator</fullName>
    </submittedName>
</protein>
<evidence type="ECO:0000259" key="4">
    <source>
        <dbReference type="PROSITE" id="PS01124"/>
    </source>
</evidence>
<organism evidence="5 6">
    <name type="scientific">Pseudomonas citronellolis</name>
    <dbReference type="NCBI Taxonomy" id="53408"/>
    <lineage>
        <taxon>Bacteria</taxon>
        <taxon>Pseudomonadati</taxon>
        <taxon>Pseudomonadota</taxon>
        <taxon>Gammaproteobacteria</taxon>
        <taxon>Pseudomonadales</taxon>
        <taxon>Pseudomonadaceae</taxon>
        <taxon>Pseudomonas</taxon>
    </lineage>
</organism>
<dbReference type="GO" id="GO:0005829">
    <property type="term" value="C:cytosol"/>
    <property type="evidence" value="ECO:0007669"/>
    <property type="project" value="TreeGrafter"/>
</dbReference>
<dbReference type="GO" id="GO:0003700">
    <property type="term" value="F:DNA-binding transcription factor activity"/>
    <property type="evidence" value="ECO:0007669"/>
    <property type="project" value="InterPro"/>
</dbReference>
<feature type="domain" description="HTH araC/xylS-type" evidence="4">
    <location>
        <begin position="239"/>
        <end position="336"/>
    </location>
</feature>
<dbReference type="PRINTS" id="PR00032">
    <property type="entry name" value="HTHARAC"/>
</dbReference>
<evidence type="ECO:0000313" key="5">
    <source>
        <dbReference type="EMBL" id="ANI18042.1"/>
    </source>
</evidence>
<evidence type="ECO:0000256" key="3">
    <source>
        <dbReference type="ARBA" id="ARBA00023163"/>
    </source>
</evidence>
<sequence length="344" mass="39073">MSLASAPLTHSATLRRLLYEALTNLGLEPARIYRQALRRVRLAPVSADGRLLHDEVPLFWAALPELSGDVDIGLHLAEAMKPRLLDVVGYLLLASRDLEQALHSFLRFQHILSGGLAAQLREEGEQARLVLDIHYRDCPPLRQQMECLLLLFIKLLKAVSDDEFACSAIEFRHAAPRRLAEHRRLFGLTPRFACAHDALLFPRALLRRPSRTANAALHGVLTRYAEEELQRLQENDLLNRLRYLLAHRLGREPCTLQACAELLGLPASALQRSLAGQGSGFRELHEEVRRQRATELLAEGVAIREVARTCGFAELSPFYRAFRRWFGVPPEVYRRRLREMAQAH</sequence>
<dbReference type="InterPro" id="IPR009057">
    <property type="entry name" value="Homeodomain-like_sf"/>
</dbReference>
<dbReference type="InterPro" id="IPR032687">
    <property type="entry name" value="AraC-type_N"/>
</dbReference>
<dbReference type="PROSITE" id="PS01124">
    <property type="entry name" value="HTH_ARAC_FAMILY_2"/>
    <property type="match status" value="1"/>
</dbReference>
<dbReference type="EMBL" id="CP015878">
    <property type="protein sequence ID" value="ANI18042.1"/>
    <property type="molecule type" value="Genomic_DNA"/>
</dbReference>
<accession>A0A1A9KKJ2</accession>
<dbReference type="SUPFAM" id="SSF46689">
    <property type="entry name" value="Homeodomain-like"/>
    <property type="match status" value="1"/>
</dbReference>
<dbReference type="AlphaFoldDB" id="A0A1A9KKJ2"/>
<keyword evidence="2" id="KW-0238">DNA-binding</keyword>
<evidence type="ECO:0000313" key="6">
    <source>
        <dbReference type="Proteomes" id="UP000077748"/>
    </source>
</evidence>
<dbReference type="InterPro" id="IPR018060">
    <property type="entry name" value="HTH_AraC"/>
</dbReference>
<dbReference type="PANTHER" id="PTHR47894:SF1">
    <property type="entry name" value="HTH-TYPE TRANSCRIPTIONAL REGULATOR VQSM"/>
    <property type="match status" value="1"/>
</dbReference>
<dbReference type="RefSeq" id="WP_064584834.1">
    <property type="nucleotide sequence ID" value="NZ_CALEBV010000173.1"/>
</dbReference>
<evidence type="ECO:0000256" key="1">
    <source>
        <dbReference type="ARBA" id="ARBA00023015"/>
    </source>
</evidence>
<reference evidence="5 6" key="1">
    <citation type="submission" date="2016-05" db="EMBL/GenBank/DDBJ databases">
        <title>Genome Sequence of Pseudomonas citronellolis Strain SJTE-3, an Estrogens and Persistent Organic Pollutants degradation strain.</title>
        <authorList>
            <person name="Liang R."/>
        </authorList>
    </citation>
    <scope>NUCLEOTIDE SEQUENCE [LARGE SCALE GENOMIC DNA]</scope>
    <source>
        <strain evidence="5 6">SJTE-3</strain>
    </source>
</reference>
<name>A0A1A9KKJ2_9PSED</name>
<dbReference type="InterPro" id="IPR020449">
    <property type="entry name" value="Tscrpt_reg_AraC-type_HTH"/>
</dbReference>
<dbReference type="PANTHER" id="PTHR47894">
    <property type="entry name" value="HTH-TYPE TRANSCRIPTIONAL REGULATOR GADX"/>
    <property type="match status" value="1"/>
</dbReference>
<dbReference type="Gene3D" id="1.10.10.60">
    <property type="entry name" value="Homeodomain-like"/>
    <property type="match status" value="1"/>
</dbReference>
<proteinExistence type="predicted"/>
<dbReference type="SMART" id="SM00342">
    <property type="entry name" value="HTH_ARAC"/>
    <property type="match status" value="1"/>
</dbReference>
<keyword evidence="3" id="KW-0804">Transcription</keyword>
<gene>
    <name evidence="5" type="ORF">A9C11_30385</name>
</gene>
<dbReference type="Proteomes" id="UP000077748">
    <property type="component" value="Chromosome"/>
</dbReference>
<keyword evidence="1" id="KW-0805">Transcription regulation</keyword>
<dbReference type="Pfam" id="PF12833">
    <property type="entry name" value="HTH_18"/>
    <property type="match status" value="1"/>
</dbReference>
<dbReference type="GO" id="GO:0000976">
    <property type="term" value="F:transcription cis-regulatory region binding"/>
    <property type="evidence" value="ECO:0007669"/>
    <property type="project" value="TreeGrafter"/>
</dbReference>